<evidence type="ECO:0000256" key="1">
    <source>
        <dbReference type="SAM" id="Phobius"/>
    </source>
</evidence>
<sequence>MAEQNKNKAQLVKFTWIALAIEVVLIVLPFILANVEFPGGFFGFWLIGTVLVNLALAISHIVTKPKLYWLYAIVLIALPLTPILILFSALTGIEC</sequence>
<dbReference type="AlphaFoldDB" id="A0A0M8MJX9"/>
<accession>A0A0M8MJX9</accession>
<evidence type="ECO:0000313" key="3">
    <source>
        <dbReference type="Proteomes" id="UP000037755"/>
    </source>
</evidence>
<gene>
    <name evidence="2" type="ORF">AM493_15845</name>
</gene>
<keyword evidence="1" id="KW-1133">Transmembrane helix</keyword>
<dbReference type="RefSeq" id="WP_054409002.1">
    <property type="nucleotide sequence ID" value="NZ_FOYA01000005.1"/>
</dbReference>
<dbReference type="EMBL" id="LIYD01000005">
    <property type="protein sequence ID" value="KOS07347.1"/>
    <property type="molecule type" value="Genomic_DNA"/>
</dbReference>
<name>A0A0M8MJX9_9FLAO</name>
<dbReference type="PATRIC" id="fig|1202724.3.peg.3291"/>
<keyword evidence="1" id="KW-0812">Transmembrane</keyword>
<proteinExistence type="predicted"/>
<feature type="transmembrane region" description="Helical" evidence="1">
    <location>
        <begin position="41"/>
        <end position="62"/>
    </location>
</feature>
<comment type="caution">
    <text evidence="2">The sequence shown here is derived from an EMBL/GenBank/DDBJ whole genome shotgun (WGS) entry which is preliminary data.</text>
</comment>
<keyword evidence="1" id="KW-0472">Membrane</keyword>
<dbReference type="STRING" id="1202724.AM493_15845"/>
<feature type="transmembrane region" description="Helical" evidence="1">
    <location>
        <begin position="69"/>
        <end position="93"/>
    </location>
</feature>
<reference evidence="2 3" key="1">
    <citation type="submission" date="2015-08" db="EMBL/GenBank/DDBJ databases">
        <title>Whole genome sequence of Flavobacterium akiainvivens IK-1T, from decaying Wikstroemia oahuensis, an endemic Hawaiian shrub.</title>
        <authorList>
            <person name="Wan X."/>
            <person name="Hou S."/>
            <person name="Saito J."/>
            <person name="Donachie S."/>
        </authorList>
    </citation>
    <scope>NUCLEOTIDE SEQUENCE [LARGE SCALE GENOMIC DNA]</scope>
    <source>
        <strain evidence="2 3">IK-1</strain>
    </source>
</reference>
<keyword evidence="3" id="KW-1185">Reference proteome</keyword>
<protein>
    <submittedName>
        <fullName evidence="2">Uncharacterized protein</fullName>
    </submittedName>
</protein>
<dbReference type="Proteomes" id="UP000037755">
    <property type="component" value="Unassembled WGS sequence"/>
</dbReference>
<evidence type="ECO:0000313" key="2">
    <source>
        <dbReference type="EMBL" id="KOS07347.1"/>
    </source>
</evidence>
<feature type="transmembrane region" description="Helical" evidence="1">
    <location>
        <begin position="12"/>
        <end position="35"/>
    </location>
</feature>
<organism evidence="2 3">
    <name type="scientific">Flavobacterium akiainvivens</name>
    <dbReference type="NCBI Taxonomy" id="1202724"/>
    <lineage>
        <taxon>Bacteria</taxon>
        <taxon>Pseudomonadati</taxon>
        <taxon>Bacteroidota</taxon>
        <taxon>Flavobacteriia</taxon>
        <taxon>Flavobacteriales</taxon>
        <taxon>Flavobacteriaceae</taxon>
        <taxon>Flavobacterium</taxon>
    </lineage>
</organism>